<dbReference type="AlphaFoldDB" id="A0A398BZF2"/>
<evidence type="ECO:0000259" key="1">
    <source>
        <dbReference type="SMART" id="SM00014"/>
    </source>
</evidence>
<dbReference type="Proteomes" id="UP000266649">
    <property type="component" value="Unassembled WGS sequence"/>
</dbReference>
<dbReference type="SMART" id="SM00014">
    <property type="entry name" value="acidPPc"/>
    <property type="match status" value="1"/>
</dbReference>
<evidence type="ECO:0000313" key="2">
    <source>
        <dbReference type="EMBL" id="RID92673.1"/>
    </source>
</evidence>
<reference evidence="2 3" key="1">
    <citation type="submission" date="2018-09" db="EMBL/GenBank/DDBJ databases">
        <title>Gemmobacter lutimaris sp. nov., a marine bacterium isolated from tidal flat.</title>
        <authorList>
            <person name="Lee D.W."/>
            <person name="Yoo Y."/>
            <person name="Kim J.-J."/>
            <person name="Kim B.S."/>
        </authorList>
    </citation>
    <scope>NUCLEOTIDE SEQUENCE [LARGE SCALE GENOMIC DNA]</scope>
    <source>
        <strain evidence="2 3">YJ-T1-11</strain>
    </source>
</reference>
<dbReference type="PANTHER" id="PTHR14969">
    <property type="entry name" value="SPHINGOSINE-1-PHOSPHATE PHOSPHOHYDROLASE"/>
    <property type="match status" value="1"/>
</dbReference>
<sequence length="131" mass="13565">MAGVCAIQQHRTADFVAGAVTTELVTHGLKAATRSSSIGRRPNGHDRGFPSGHTSMAFFGATSLARDCWRDRPVAGALAFGAATLVGVSRVKADQHTVGQVLAGALVGYLANGVSLDLSGNHVALGYQMQF</sequence>
<dbReference type="Pfam" id="PF01569">
    <property type="entry name" value="PAP2"/>
    <property type="match status" value="1"/>
</dbReference>
<dbReference type="SUPFAM" id="SSF48317">
    <property type="entry name" value="Acid phosphatase/Vanadium-dependent haloperoxidase"/>
    <property type="match status" value="1"/>
</dbReference>
<dbReference type="InterPro" id="IPR036938">
    <property type="entry name" value="PAP2/HPO_sf"/>
</dbReference>
<name>A0A398BZF2_9RHOB</name>
<gene>
    <name evidence="2" type="ORF">D2N39_07735</name>
</gene>
<comment type="caution">
    <text evidence="2">The sequence shown here is derived from an EMBL/GenBank/DDBJ whole genome shotgun (WGS) entry which is preliminary data.</text>
</comment>
<proteinExistence type="predicted"/>
<feature type="domain" description="Phosphatidic acid phosphatase type 2/haloperoxidase" evidence="1">
    <location>
        <begin position="12"/>
        <end position="116"/>
    </location>
</feature>
<dbReference type="EMBL" id="QXXQ01000003">
    <property type="protein sequence ID" value="RID92673.1"/>
    <property type="molecule type" value="Genomic_DNA"/>
</dbReference>
<accession>A0A398BZF2</accession>
<organism evidence="2 3">
    <name type="scientific">Gemmobacter lutimaris</name>
    <dbReference type="NCBI Taxonomy" id="2306023"/>
    <lineage>
        <taxon>Bacteria</taxon>
        <taxon>Pseudomonadati</taxon>
        <taxon>Pseudomonadota</taxon>
        <taxon>Alphaproteobacteria</taxon>
        <taxon>Rhodobacterales</taxon>
        <taxon>Paracoccaceae</taxon>
        <taxon>Gemmobacter</taxon>
    </lineage>
</organism>
<dbReference type="Gene3D" id="1.20.144.10">
    <property type="entry name" value="Phosphatidic acid phosphatase type 2/haloperoxidase"/>
    <property type="match status" value="1"/>
</dbReference>
<keyword evidence="3" id="KW-1185">Reference proteome</keyword>
<protein>
    <submittedName>
        <fullName evidence="2">Phosphatase PAP2 family protein</fullName>
    </submittedName>
</protein>
<dbReference type="OrthoDB" id="7917061at2"/>
<dbReference type="PANTHER" id="PTHR14969:SF13">
    <property type="entry name" value="AT30094P"/>
    <property type="match status" value="1"/>
</dbReference>
<evidence type="ECO:0000313" key="3">
    <source>
        <dbReference type="Proteomes" id="UP000266649"/>
    </source>
</evidence>
<dbReference type="InterPro" id="IPR000326">
    <property type="entry name" value="PAP2/HPO"/>
</dbReference>